<dbReference type="Proteomes" id="UP000326198">
    <property type="component" value="Unassembled WGS sequence"/>
</dbReference>
<proteinExistence type="predicted"/>
<organism evidence="2 3">
    <name type="scientific">Aspergillus bertholletiae</name>
    <dbReference type="NCBI Taxonomy" id="1226010"/>
    <lineage>
        <taxon>Eukaryota</taxon>
        <taxon>Fungi</taxon>
        <taxon>Dikarya</taxon>
        <taxon>Ascomycota</taxon>
        <taxon>Pezizomycotina</taxon>
        <taxon>Eurotiomycetes</taxon>
        <taxon>Eurotiomycetidae</taxon>
        <taxon>Eurotiales</taxon>
        <taxon>Aspergillaceae</taxon>
        <taxon>Aspergillus</taxon>
        <taxon>Aspergillus subgen. Circumdati</taxon>
    </lineage>
</organism>
<evidence type="ECO:0000313" key="3">
    <source>
        <dbReference type="Proteomes" id="UP000326198"/>
    </source>
</evidence>
<feature type="region of interest" description="Disordered" evidence="1">
    <location>
        <begin position="113"/>
        <end position="141"/>
    </location>
</feature>
<reference evidence="2 3" key="1">
    <citation type="submission" date="2019-04" db="EMBL/GenBank/DDBJ databases">
        <title>Friends and foes A comparative genomics studyof 23 Aspergillus species from section Flavi.</title>
        <authorList>
            <consortium name="DOE Joint Genome Institute"/>
            <person name="Kjaerbolling I."/>
            <person name="Vesth T."/>
            <person name="Frisvad J.C."/>
            <person name="Nybo J.L."/>
            <person name="Theobald S."/>
            <person name="Kildgaard S."/>
            <person name="Isbrandt T."/>
            <person name="Kuo A."/>
            <person name="Sato A."/>
            <person name="Lyhne E.K."/>
            <person name="Kogle M.E."/>
            <person name="Wiebenga A."/>
            <person name="Kun R.S."/>
            <person name="Lubbers R.J."/>
            <person name="Makela M.R."/>
            <person name="Barry K."/>
            <person name="Chovatia M."/>
            <person name="Clum A."/>
            <person name="Daum C."/>
            <person name="Haridas S."/>
            <person name="He G."/>
            <person name="LaButti K."/>
            <person name="Lipzen A."/>
            <person name="Mondo S."/>
            <person name="Riley R."/>
            <person name="Salamov A."/>
            <person name="Simmons B.A."/>
            <person name="Magnuson J.K."/>
            <person name="Henrissat B."/>
            <person name="Mortensen U.H."/>
            <person name="Larsen T.O."/>
            <person name="Devries R.P."/>
            <person name="Grigoriev I.V."/>
            <person name="Machida M."/>
            <person name="Baker S.E."/>
            <person name="Andersen M.R."/>
        </authorList>
    </citation>
    <scope>NUCLEOTIDE SEQUENCE [LARGE SCALE GENOMIC DNA]</scope>
    <source>
        <strain evidence="2 3">IBT 29228</strain>
    </source>
</reference>
<keyword evidence="3" id="KW-1185">Reference proteome</keyword>
<gene>
    <name evidence="2" type="ORF">BDV26DRAFT_289826</name>
</gene>
<evidence type="ECO:0000313" key="2">
    <source>
        <dbReference type="EMBL" id="KAE8381123.1"/>
    </source>
</evidence>
<sequence>MANLQNLNLTIPLKLDAFVFNETLSDPDLRTPNTDPAHEAKIAPITQPNYTFLQWKHQLLQHDILDHVDLHNAFPASSNSRLYDLGKGQPRTNRMGVYLHWVMPRFYRTGTAATPSAVPGHDQQRKAKGLHSAPADQDPDYTVPAFRPLPNRWLVIRKLDPSANTTEPKDTPIPAVESWVIESDRIQEIDQIPVEKDLQVDVSPYITSNSEGAKGVKLDRQAEIFIGYKESTTTWKEGRDTNIKRVDLTAVNSSNQLFLDYQPHCSNVFSTVDGFEYTDGDTTKRLDRATADYYVIGWHSDETQAPFGDLGHSVSRAERLKALSMLLKGDKNDWPPGVADWLADKGLARSVCHGAMYNVVWNRNQRPDKIPANQASEHLLSSMPVTVGTTPIDSLLSYIDCHQHTGDETPDQQQLENDLHLLEPLLRAQDEKVDLHRVAVDEVQNWNFARESGGSHWHLQSADGEKAKKPSQGEIDALETLNNVQRVLDGTQRQLIQLRWDMFAHWWRFVSGDVDSPTTQTQIENLRARVKDLLKLASQQTTIIQDQLLANPNVFPQKPQEGVLPEFSQPRDPTLLVSGIEAGWPDDYLDDLQVRLESQLIPGEGLDKDLTSYGFEKLPEHLVRTAKALVEEFITLKDPNAVGDKGHPVPVYHDRGKHDAPDSRDQWANTQPWAPLFLEWQAEYFHIPWADWSLSPALTPQCKGQIDNRWRLAIDPSVDLLHPQINDKRVLSGRILLLPQPSFSLHASIVQLLNSVSPEVKKKYKIEELAANTWKLPFLSAPLDGFTDHLLTMVHGTHVKPNVRIPGGYEVSGVRPIDDALVQPFTKEHLGVIDIYSEQTPYGALLSNSLQIQNQATSMTRPPHPFKPVTHGQFRFSKLNIIDKFGQAINAIDARYGHEDDEAIYPYLSSYYEPQLYQGKPNLVRPNGEGHEGHVEFAQIPPAINQPARLNTAFVVYDDRYSGPDGDYSYWRPVTEWENPIWGWVVLNYVDNGIQIFLPDGTFYREVRLASPNAPPDASVSAKWLPFPPPKDMPKTRQIDLLIEKLSQDRAYLHAFLAMVNDSQAQSSSSSTPSAYAGFLNSFVGRPLALLNAGWSLELSIDEKKNQALSDSEPQPVHLLPGQGRTYDFPIKLGDKDRASDGLVGYFHLHGTDNLKPGDELDLSSIYTYYTGEDKSGLLKDISDVQANPPPKVTSFWLMPDNYQAKSDAALIKNAGLYARNWNRKLQVFGAIIDPFLPITTFSSILPMNNLQLPPWTWQQAMRKMTAFFHLGPMMVTTDVEKYRDSKPLPPDYQLNSEDDPTVKNSAVGLPALQAGNWAWLQPFLKDSGPEQEYRALGLGKVDSAPGYEPGPYTAMEGYLQLKQPIVRPDENE</sequence>
<dbReference type="EMBL" id="ML736174">
    <property type="protein sequence ID" value="KAE8381123.1"/>
    <property type="molecule type" value="Genomic_DNA"/>
</dbReference>
<protein>
    <submittedName>
        <fullName evidence="2">Uncharacterized protein</fullName>
    </submittedName>
</protein>
<name>A0A5N7BH58_9EURO</name>
<evidence type="ECO:0000256" key="1">
    <source>
        <dbReference type="SAM" id="MobiDB-lite"/>
    </source>
</evidence>
<accession>A0A5N7BH58</accession>
<dbReference type="OrthoDB" id="2992173at2759"/>